<comment type="caution">
    <text evidence="14">The sequence shown here is derived from an EMBL/GenBank/DDBJ whole genome shotgun (WGS) entry which is preliminary data.</text>
</comment>
<dbReference type="GO" id="GO:0008168">
    <property type="term" value="F:methyltransferase activity"/>
    <property type="evidence" value="ECO:0007669"/>
    <property type="project" value="UniProtKB-KW"/>
</dbReference>
<dbReference type="PANTHER" id="PTHR45197">
    <property type="entry name" value="SYNTHASE, PUTATIVE (AFU_ORTHOLOGUE AFUA_7G04190)-RELATED"/>
    <property type="match status" value="1"/>
</dbReference>
<dbReference type="GO" id="GO:0006665">
    <property type="term" value="P:sphingolipid metabolic process"/>
    <property type="evidence" value="ECO:0007669"/>
    <property type="project" value="UniProtKB-KW"/>
</dbReference>
<evidence type="ECO:0000256" key="3">
    <source>
        <dbReference type="ARBA" id="ARBA00004991"/>
    </source>
</evidence>
<evidence type="ECO:0000256" key="4">
    <source>
        <dbReference type="ARBA" id="ARBA00022516"/>
    </source>
</evidence>
<evidence type="ECO:0000256" key="13">
    <source>
        <dbReference type="ARBA" id="ARBA00039020"/>
    </source>
</evidence>
<keyword evidence="5 14" id="KW-0489">Methyltransferase</keyword>
<keyword evidence="7" id="KW-0949">S-adenosyl-L-methionine</keyword>
<evidence type="ECO:0000256" key="7">
    <source>
        <dbReference type="ARBA" id="ARBA00022691"/>
    </source>
</evidence>
<dbReference type="AlphaFoldDB" id="A0A1E7XBT1"/>
<dbReference type="GO" id="GO:0016020">
    <property type="term" value="C:membrane"/>
    <property type="evidence" value="ECO:0007669"/>
    <property type="project" value="UniProtKB-SubCell"/>
</dbReference>
<protein>
    <recommendedName>
        <fullName evidence="13">sphingolipid C(9)-methyltransferase</fullName>
        <ecNumber evidence="13">2.1.1.317</ecNumber>
    </recommendedName>
</protein>
<keyword evidence="12" id="KW-0472">Membrane</keyword>
<keyword evidence="10" id="KW-1133">Transmembrane helix</keyword>
<dbReference type="STRING" id="481719.LASUN_16900"/>
<reference evidence="14 15" key="1">
    <citation type="submission" date="2016-09" db="EMBL/GenBank/DDBJ databases">
        <title>Genome Sequence of Lactobacillus sunkii Strain CG01.</title>
        <authorList>
            <person name="Poehlein A."/>
            <person name="Gabris C."/>
            <person name="Bengelsdorf F.R."/>
            <person name="Duerre P."/>
            <person name="Daniel R."/>
        </authorList>
    </citation>
    <scope>NUCLEOTIDE SEQUENCE [LARGE SCALE GENOMIC DNA]</scope>
    <source>
        <strain evidence="14 15">CG_D</strain>
    </source>
</reference>
<dbReference type="SUPFAM" id="SSF53335">
    <property type="entry name" value="S-adenosyl-L-methionine-dependent methyltransferases"/>
    <property type="match status" value="1"/>
</dbReference>
<evidence type="ECO:0000256" key="9">
    <source>
        <dbReference type="ARBA" id="ARBA00022919"/>
    </source>
</evidence>
<keyword evidence="8" id="KW-0812">Transmembrane</keyword>
<evidence type="ECO:0000256" key="2">
    <source>
        <dbReference type="ARBA" id="ARBA00004760"/>
    </source>
</evidence>
<evidence type="ECO:0000256" key="6">
    <source>
        <dbReference type="ARBA" id="ARBA00022679"/>
    </source>
</evidence>
<gene>
    <name evidence="14" type="primary">mmaA3</name>
    <name evidence="14" type="ORF">LASUN_16900</name>
</gene>
<organism evidence="14 15">
    <name type="scientific">Lentilactobacillus sunkii</name>
    <dbReference type="NCBI Taxonomy" id="481719"/>
    <lineage>
        <taxon>Bacteria</taxon>
        <taxon>Bacillati</taxon>
        <taxon>Bacillota</taxon>
        <taxon>Bacilli</taxon>
        <taxon>Lactobacillales</taxon>
        <taxon>Lactobacillaceae</taxon>
        <taxon>Lentilactobacillus</taxon>
    </lineage>
</organism>
<comment type="pathway">
    <text evidence="3">Sphingolipid metabolism.</text>
</comment>
<evidence type="ECO:0000256" key="12">
    <source>
        <dbReference type="ARBA" id="ARBA00023136"/>
    </source>
</evidence>
<keyword evidence="6 14" id="KW-0808">Transferase</keyword>
<evidence type="ECO:0000313" key="15">
    <source>
        <dbReference type="Proteomes" id="UP000177010"/>
    </source>
</evidence>
<name>A0A1E7XBT1_9LACO</name>
<evidence type="ECO:0000256" key="1">
    <source>
        <dbReference type="ARBA" id="ARBA00004141"/>
    </source>
</evidence>
<dbReference type="EMBL" id="MIQE01000018">
    <property type="protein sequence ID" value="OFA10585.1"/>
    <property type="molecule type" value="Genomic_DNA"/>
</dbReference>
<comment type="pathway">
    <text evidence="2">Lipid metabolism; sphingolipid metabolism.</text>
</comment>
<proteinExistence type="predicted"/>
<keyword evidence="9" id="KW-0746">Sphingolipid metabolism</keyword>
<evidence type="ECO:0000256" key="5">
    <source>
        <dbReference type="ARBA" id="ARBA00022603"/>
    </source>
</evidence>
<dbReference type="InterPro" id="IPR029063">
    <property type="entry name" value="SAM-dependent_MTases_sf"/>
</dbReference>
<evidence type="ECO:0000256" key="11">
    <source>
        <dbReference type="ARBA" id="ARBA00023098"/>
    </source>
</evidence>
<dbReference type="Gene3D" id="3.40.50.150">
    <property type="entry name" value="Vaccinia Virus protein VP39"/>
    <property type="match status" value="1"/>
</dbReference>
<dbReference type="EC" id="2.1.1.317" evidence="13"/>
<dbReference type="GO" id="GO:0032259">
    <property type="term" value="P:methylation"/>
    <property type="evidence" value="ECO:0007669"/>
    <property type="project" value="UniProtKB-KW"/>
</dbReference>
<evidence type="ECO:0000256" key="10">
    <source>
        <dbReference type="ARBA" id="ARBA00022989"/>
    </source>
</evidence>
<comment type="subcellular location">
    <subcellularLocation>
        <location evidence="1">Membrane</location>
        <topology evidence="1">Multi-pass membrane protein</topology>
    </subcellularLocation>
</comment>
<keyword evidence="11" id="KW-0443">Lipid metabolism</keyword>
<dbReference type="Pfam" id="PF02353">
    <property type="entry name" value="CMAS"/>
    <property type="match status" value="1"/>
</dbReference>
<dbReference type="Proteomes" id="UP000177010">
    <property type="component" value="Unassembled WGS sequence"/>
</dbReference>
<evidence type="ECO:0000313" key="14">
    <source>
        <dbReference type="EMBL" id="OFA10585.1"/>
    </source>
</evidence>
<keyword evidence="4" id="KW-0444">Lipid biosynthesis</keyword>
<accession>A0A1E7XBT1</accession>
<evidence type="ECO:0000256" key="8">
    <source>
        <dbReference type="ARBA" id="ARBA00022692"/>
    </source>
</evidence>
<dbReference type="PANTHER" id="PTHR45197:SF1">
    <property type="entry name" value="SPHINGOLIPID C9-METHYLTRANSFERASE A-RELATED"/>
    <property type="match status" value="1"/>
</dbReference>
<sequence>MQFSDIEPLRRHYQKTLEIWYQNYQKVRNQVIEKYGERFDRMWSLYLQACAASFESGNIDVIQYLLVNAPSGTGLPMKRNYIYN</sequence>
<dbReference type="InterPro" id="IPR052290">
    <property type="entry name" value="Sphingo_C9-MT"/>
</dbReference>